<comment type="caution">
    <text evidence="1">The sequence shown here is derived from an EMBL/GenBank/DDBJ whole genome shotgun (WGS) entry which is preliminary data.</text>
</comment>
<evidence type="ECO:0000313" key="1">
    <source>
        <dbReference type="EMBL" id="OOP56357.1"/>
    </source>
</evidence>
<dbReference type="Proteomes" id="UP000189681">
    <property type="component" value="Unassembled WGS sequence"/>
</dbReference>
<organism evidence="1 2">
    <name type="scientific">Candidatus Brocadia carolinensis</name>
    <dbReference type="NCBI Taxonomy" id="1004156"/>
    <lineage>
        <taxon>Bacteria</taxon>
        <taxon>Pseudomonadati</taxon>
        <taxon>Planctomycetota</taxon>
        <taxon>Candidatus Brocadiia</taxon>
        <taxon>Candidatus Brocadiales</taxon>
        <taxon>Candidatus Brocadiaceae</taxon>
        <taxon>Candidatus Brocadia</taxon>
    </lineage>
</organism>
<protein>
    <submittedName>
        <fullName evidence="1">Uncharacterized protein</fullName>
    </submittedName>
</protein>
<accession>A0A1V4ATF1</accession>
<sequence>MTTFFCRSLQKSGHAKRETIFNIHHFHISMNIFRHENIRGLIKPILMFSAKIFLMNKESTHLARTLAATKFEIRISKYETVSE</sequence>
<gene>
    <name evidence="1" type="ORF">AYP45_09920</name>
</gene>
<proteinExistence type="predicted"/>
<dbReference type="EMBL" id="AYTS01000085">
    <property type="protein sequence ID" value="OOP56357.1"/>
    <property type="molecule type" value="Genomic_DNA"/>
</dbReference>
<dbReference type="AlphaFoldDB" id="A0A1V4ATF1"/>
<name>A0A1V4ATF1_9BACT</name>
<evidence type="ECO:0000313" key="2">
    <source>
        <dbReference type="Proteomes" id="UP000189681"/>
    </source>
</evidence>
<reference evidence="1 2" key="1">
    <citation type="journal article" date="2017" name="Water Res.">
        <title>Discovery and metagenomic analysis of an anammox bacterial enrichment related to Candidatus "Brocadia caroliniensis" in a full-scale glycerol-fed nitritation-denitritation separate centrate treatment process.</title>
        <authorList>
            <person name="Park H."/>
            <person name="Brotto A.C."/>
            <person name="van Loosdrecht M.C."/>
            <person name="Chandran K."/>
        </authorList>
    </citation>
    <scope>NUCLEOTIDE SEQUENCE [LARGE SCALE GENOMIC DNA]</scope>
    <source>
        <strain evidence="1">26THWARD</strain>
    </source>
</reference>